<evidence type="ECO:0000313" key="1">
    <source>
        <dbReference type="EMBL" id="PUU78332.1"/>
    </source>
</evidence>
<organism evidence="1 2">
    <name type="scientific">Tuber borchii</name>
    <name type="common">White truffle</name>
    <dbReference type="NCBI Taxonomy" id="42251"/>
    <lineage>
        <taxon>Eukaryota</taxon>
        <taxon>Fungi</taxon>
        <taxon>Dikarya</taxon>
        <taxon>Ascomycota</taxon>
        <taxon>Pezizomycotina</taxon>
        <taxon>Pezizomycetes</taxon>
        <taxon>Pezizales</taxon>
        <taxon>Tuberaceae</taxon>
        <taxon>Tuber</taxon>
    </lineage>
</organism>
<accession>A0A2T6ZS61</accession>
<evidence type="ECO:0000313" key="2">
    <source>
        <dbReference type="Proteomes" id="UP000244722"/>
    </source>
</evidence>
<name>A0A2T6ZS61_TUBBO</name>
<protein>
    <submittedName>
        <fullName evidence="1">Uncharacterized protein</fullName>
    </submittedName>
</protein>
<dbReference type="EMBL" id="NESQ01000122">
    <property type="protein sequence ID" value="PUU78332.1"/>
    <property type="molecule type" value="Genomic_DNA"/>
</dbReference>
<dbReference type="Proteomes" id="UP000244722">
    <property type="component" value="Unassembled WGS sequence"/>
</dbReference>
<comment type="caution">
    <text evidence="1">The sequence shown here is derived from an EMBL/GenBank/DDBJ whole genome shotgun (WGS) entry which is preliminary data.</text>
</comment>
<reference evidence="1 2" key="1">
    <citation type="submission" date="2017-04" db="EMBL/GenBank/DDBJ databases">
        <title>Draft genome sequence of Tuber borchii Vittad., a whitish edible truffle.</title>
        <authorList>
            <consortium name="DOE Joint Genome Institute"/>
            <person name="Murat C."/>
            <person name="Kuo A."/>
            <person name="Barry K.W."/>
            <person name="Clum A."/>
            <person name="Dockter R.B."/>
            <person name="Fauchery L."/>
            <person name="Iotti M."/>
            <person name="Kohler A."/>
            <person name="Labutti K."/>
            <person name="Lindquist E.A."/>
            <person name="Lipzen A."/>
            <person name="Ohm R.A."/>
            <person name="Wang M."/>
            <person name="Grigoriev I.V."/>
            <person name="Zambonelli A."/>
            <person name="Martin F.M."/>
        </authorList>
    </citation>
    <scope>NUCLEOTIDE SEQUENCE [LARGE SCALE GENOMIC DNA]</scope>
    <source>
        <strain evidence="1 2">Tbo3840</strain>
    </source>
</reference>
<dbReference type="AlphaFoldDB" id="A0A2T6ZS61"/>
<keyword evidence="2" id="KW-1185">Reference proteome</keyword>
<gene>
    <name evidence="1" type="ORF">B9Z19DRAFT_86884</name>
</gene>
<sequence>MLPNFTVSEIAVPHCLLGPKMSVIGCRATKRSALFLKRSTSKVSRRSYRRSGYCDWLKWVLASKLESLQGELLFPSRLLTPISPAAFGCPFGITSAFAQVRADSGHARAQPVGYLHLARLTTDSKHDMLSKVCNAPPSAHRGRKCLEPGL</sequence>
<proteinExistence type="predicted"/>